<accession>A0AB33IN32</accession>
<dbReference type="AlphaFoldDB" id="A0AB33IN32"/>
<organism evidence="1">
    <name type="scientific">Prevotella sp. GTC17253</name>
    <dbReference type="NCBI Taxonomy" id="3236793"/>
    <lineage>
        <taxon>Bacteria</taxon>
        <taxon>Pseudomonadati</taxon>
        <taxon>Bacteroidota</taxon>
        <taxon>Bacteroidia</taxon>
        <taxon>Bacteroidales</taxon>
        <taxon>Prevotellaceae</taxon>
        <taxon>Prevotella</taxon>
    </lineage>
</organism>
<dbReference type="InterPro" id="IPR045607">
    <property type="entry name" value="DUF6452"/>
</dbReference>
<dbReference type="Pfam" id="PF20050">
    <property type="entry name" value="DUF6452"/>
    <property type="match status" value="1"/>
</dbReference>
<reference evidence="1" key="1">
    <citation type="submission" date="2024-07" db="EMBL/GenBank/DDBJ databases">
        <title>Complete genome sequence of Prevotella sp. YM-2024 GTC17253.</title>
        <authorList>
            <person name="Hayashi M."/>
            <person name="Muto Y."/>
            <person name="Tanaka K."/>
            <person name="Niwa H."/>
        </authorList>
    </citation>
    <scope>NUCLEOTIDE SEQUENCE</scope>
    <source>
        <strain evidence="1">GTC17253</strain>
    </source>
</reference>
<sequence length="136" mass="15318">MNSRVYSTYKLQGDIKKLQDTLTVSADLGNGIDSIVLNKAIGVDSFQLPMSYANNSDTFYFLYANKNGKLGRDTIVVEKSNLPHFESVDCNAVVFHVIKSVRFTTHMIDSLSINNANVTYDATPSHFHITFKDRYQ</sequence>
<protein>
    <submittedName>
        <fullName evidence="1">Uncharacterized protein</fullName>
    </submittedName>
</protein>
<dbReference type="EMBL" id="AP035785">
    <property type="protein sequence ID" value="BFO70903.1"/>
    <property type="molecule type" value="Genomic_DNA"/>
</dbReference>
<gene>
    <name evidence="1" type="ORF">GTC17253_08690</name>
</gene>
<evidence type="ECO:0000313" key="1">
    <source>
        <dbReference type="EMBL" id="BFO70903.1"/>
    </source>
</evidence>
<proteinExistence type="predicted"/>
<name>A0AB33IN32_9BACT</name>